<sequence>MSTSCSEVVLAVPRILEAHFSDPQLADMVLQWTIKAVTLRSFSFDLCETLNHILNTAPKYILRTMLDFLPVDQRKLARDVSVLVKTAFRPPMVDEIASALLFRSTNLSSTSHSSYCASNDKGHRRLAEQIHQIIPVLFTIQHGEYLRLPTTWTLVANLVHERTADNIPVLESRRDFLAYAANHVMDHYSLCENKVPLIEMLAFFEREPARTAWLDAMDAFSGSACRKSHGKQLSAFECVAGTGIADLVTAMVSERRQSPEFETECVLAISEAALYGHSECVRLLLQEMGPVGPVVPALKDAISAAASGGNENTLSLLIDFCSPSETFVWPESLLCRVTWLGLTLVGGHGPVVKIILEADKTQLPPEISQLLLKQAVASADPDTVRLMFNRSASRMGPAEKDAVLQVASESSSYRAVEALFQPGPNVILTWHAEIFPESYAVGPLIAAVKRGYARCVKLLILYTLVKTNVPHNGKTASHEAVKSKRLKVARMLLGARADPNFMVNNHHPLITAVDNEDQRMVEILLINGANIEAHIEYEGTKGETALAVAAGKEDTTMLHTLLQRGVRVNHGNPDFLSPLYVAAFEGHLETIKILLECRAQVDDGELLGHWDPTPLNVAFPHAAIVTKLLDHGADINYRSSYGTVLYQASKGGYLETVHALLSRKPKPDL</sequence>
<dbReference type="PANTHER" id="PTHR24198:SF165">
    <property type="entry name" value="ANKYRIN REPEAT-CONTAINING PROTEIN-RELATED"/>
    <property type="match status" value="1"/>
</dbReference>
<dbReference type="SMART" id="SM00248">
    <property type="entry name" value="ANK"/>
    <property type="match status" value="9"/>
</dbReference>
<dbReference type="Pfam" id="PF12796">
    <property type="entry name" value="Ank_2"/>
    <property type="match status" value="2"/>
</dbReference>
<dbReference type="InterPro" id="IPR002110">
    <property type="entry name" value="Ankyrin_rpt"/>
</dbReference>
<accession>A0ABR1WKX0</accession>
<gene>
    <name evidence="4" type="ORF">PG996_002918</name>
</gene>
<evidence type="ECO:0000256" key="2">
    <source>
        <dbReference type="ARBA" id="ARBA00023043"/>
    </source>
</evidence>
<dbReference type="PROSITE" id="PS50088">
    <property type="entry name" value="ANK_REPEAT"/>
    <property type="match status" value="3"/>
</dbReference>
<dbReference type="PANTHER" id="PTHR24198">
    <property type="entry name" value="ANKYRIN REPEAT AND PROTEIN KINASE DOMAIN-CONTAINING PROTEIN"/>
    <property type="match status" value="1"/>
</dbReference>
<proteinExistence type="predicted"/>
<keyword evidence="1" id="KW-0677">Repeat</keyword>
<dbReference type="Gene3D" id="1.25.40.20">
    <property type="entry name" value="Ankyrin repeat-containing domain"/>
    <property type="match status" value="2"/>
</dbReference>
<feature type="repeat" description="ANK" evidence="3">
    <location>
        <begin position="574"/>
        <end position="606"/>
    </location>
</feature>
<dbReference type="PROSITE" id="PS50297">
    <property type="entry name" value="ANK_REP_REGION"/>
    <property type="match status" value="2"/>
</dbReference>
<evidence type="ECO:0000256" key="1">
    <source>
        <dbReference type="ARBA" id="ARBA00022737"/>
    </source>
</evidence>
<dbReference type="EMBL" id="JAQQWM010000001">
    <property type="protein sequence ID" value="KAK8084137.1"/>
    <property type="molecule type" value="Genomic_DNA"/>
</dbReference>
<protein>
    <recommendedName>
        <fullName evidence="6">Ankyrin</fullName>
    </recommendedName>
</protein>
<dbReference type="InterPro" id="IPR036770">
    <property type="entry name" value="Ankyrin_rpt-contain_sf"/>
</dbReference>
<dbReference type="SUPFAM" id="SSF48403">
    <property type="entry name" value="Ankyrin repeat"/>
    <property type="match status" value="2"/>
</dbReference>
<keyword evidence="2 3" id="KW-0040">ANK repeat</keyword>
<evidence type="ECO:0000313" key="4">
    <source>
        <dbReference type="EMBL" id="KAK8084137.1"/>
    </source>
</evidence>
<organism evidence="4 5">
    <name type="scientific">Apiospora saccharicola</name>
    <dbReference type="NCBI Taxonomy" id="335842"/>
    <lineage>
        <taxon>Eukaryota</taxon>
        <taxon>Fungi</taxon>
        <taxon>Dikarya</taxon>
        <taxon>Ascomycota</taxon>
        <taxon>Pezizomycotina</taxon>
        <taxon>Sordariomycetes</taxon>
        <taxon>Xylariomycetidae</taxon>
        <taxon>Amphisphaeriales</taxon>
        <taxon>Apiosporaceae</taxon>
        <taxon>Apiospora</taxon>
    </lineage>
</organism>
<evidence type="ECO:0008006" key="6">
    <source>
        <dbReference type="Google" id="ProtNLM"/>
    </source>
</evidence>
<name>A0ABR1WKX0_9PEZI</name>
<comment type="caution">
    <text evidence="4">The sequence shown here is derived from an EMBL/GenBank/DDBJ whole genome shotgun (WGS) entry which is preliminary data.</text>
</comment>
<evidence type="ECO:0000313" key="5">
    <source>
        <dbReference type="Proteomes" id="UP001446871"/>
    </source>
</evidence>
<evidence type="ECO:0000256" key="3">
    <source>
        <dbReference type="PROSITE-ProRule" id="PRU00023"/>
    </source>
</evidence>
<feature type="repeat" description="ANK" evidence="3">
    <location>
        <begin position="541"/>
        <end position="573"/>
    </location>
</feature>
<feature type="repeat" description="ANK" evidence="3">
    <location>
        <begin position="472"/>
        <end position="504"/>
    </location>
</feature>
<dbReference type="Proteomes" id="UP001446871">
    <property type="component" value="Unassembled WGS sequence"/>
</dbReference>
<reference evidence="4 5" key="1">
    <citation type="submission" date="2023-01" db="EMBL/GenBank/DDBJ databases">
        <title>Analysis of 21 Apiospora genomes using comparative genomics revels a genus with tremendous synthesis potential of carbohydrate active enzymes and secondary metabolites.</title>
        <authorList>
            <person name="Sorensen T."/>
        </authorList>
    </citation>
    <scope>NUCLEOTIDE SEQUENCE [LARGE SCALE GENOMIC DNA]</scope>
    <source>
        <strain evidence="4 5">CBS 83171</strain>
    </source>
</reference>
<keyword evidence="5" id="KW-1185">Reference proteome</keyword>